<sequence length="305" mass="34598">MAKRKHNSVYQNRTRRKKAKQAAAPIERRVTRSMTTKVTRQAVFDTTELMENILAHLTPHDAIRAKEVCRRFNDVVTSSLLLHERLFLRRPPAQPPLRYRVVGKGTKSHFVVADGEADKAGSREFDDRPLLTVIQRNPFLFDLDDEDPRKLKARNVLDDGRDSLYMKWHLLDTLQGNFSGPVNEPWVNMLVSNPPVTSARVWFLITVGDIFIDGNSPPVQNANGLTMNDLLQAAFNLPSGMDRDGYGMWPERTLGIPAHVESGMALSELVANLEQEQQAFADWYDIQVVFDGTFVATEKEIKSIK</sequence>
<feature type="region of interest" description="Disordered" evidence="1">
    <location>
        <begin position="1"/>
        <end position="24"/>
    </location>
</feature>
<name>A0ABR0DXP5_ZASCE</name>
<evidence type="ECO:0000313" key="4">
    <source>
        <dbReference type="Proteomes" id="UP001305779"/>
    </source>
</evidence>
<evidence type="ECO:0000256" key="1">
    <source>
        <dbReference type="SAM" id="MobiDB-lite"/>
    </source>
</evidence>
<dbReference type="EMBL" id="JAXOVC010000015">
    <property type="protein sequence ID" value="KAK4493765.1"/>
    <property type="molecule type" value="Genomic_DNA"/>
</dbReference>
<dbReference type="Proteomes" id="UP001305779">
    <property type="component" value="Unassembled WGS sequence"/>
</dbReference>
<dbReference type="CDD" id="cd09917">
    <property type="entry name" value="F-box_SF"/>
    <property type="match status" value="1"/>
</dbReference>
<dbReference type="InterPro" id="IPR036047">
    <property type="entry name" value="F-box-like_dom_sf"/>
</dbReference>
<feature type="domain" description="F-box" evidence="2">
    <location>
        <begin position="47"/>
        <end position="89"/>
    </location>
</feature>
<dbReference type="Pfam" id="PF12937">
    <property type="entry name" value="F-box-like"/>
    <property type="match status" value="1"/>
</dbReference>
<keyword evidence="4" id="KW-1185">Reference proteome</keyword>
<dbReference type="InterPro" id="IPR001810">
    <property type="entry name" value="F-box_dom"/>
</dbReference>
<dbReference type="Gene3D" id="1.20.1280.50">
    <property type="match status" value="1"/>
</dbReference>
<organism evidence="3 4">
    <name type="scientific">Zasmidium cellare</name>
    <name type="common">Wine cellar mold</name>
    <name type="synonym">Racodium cellare</name>
    <dbReference type="NCBI Taxonomy" id="395010"/>
    <lineage>
        <taxon>Eukaryota</taxon>
        <taxon>Fungi</taxon>
        <taxon>Dikarya</taxon>
        <taxon>Ascomycota</taxon>
        <taxon>Pezizomycotina</taxon>
        <taxon>Dothideomycetes</taxon>
        <taxon>Dothideomycetidae</taxon>
        <taxon>Mycosphaerellales</taxon>
        <taxon>Mycosphaerellaceae</taxon>
        <taxon>Zasmidium</taxon>
    </lineage>
</organism>
<reference evidence="3 4" key="1">
    <citation type="journal article" date="2023" name="G3 (Bethesda)">
        <title>A chromosome-level genome assembly of Zasmidium syzygii isolated from banana leaves.</title>
        <authorList>
            <person name="van Westerhoven A.C."/>
            <person name="Mehrabi R."/>
            <person name="Talebi R."/>
            <person name="Steentjes M.B.F."/>
            <person name="Corcolon B."/>
            <person name="Chong P.A."/>
            <person name="Kema G.H.J."/>
            <person name="Seidl M.F."/>
        </authorList>
    </citation>
    <scope>NUCLEOTIDE SEQUENCE [LARGE SCALE GENOMIC DNA]</scope>
    <source>
        <strain evidence="3 4">P124</strain>
    </source>
</reference>
<dbReference type="SUPFAM" id="SSF81383">
    <property type="entry name" value="F-box domain"/>
    <property type="match status" value="1"/>
</dbReference>
<evidence type="ECO:0000313" key="3">
    <source>
        <dbReference type="EMBL" id="KAK4493765.1"/>
    </source>
</evidence>
<accession>A0ABR0DXP5</accession>
<evidence type="ECO:0000259" key="2">
    <source>
        <dbReference type="Pfam" id="PF12937"/>
    </source>
</evidence>
<proteinExistence type="predicted"/>
<comment type="caution">
    <text evidence="3">The sequence shown here is derived from an EMBL/GenBank/DDBJ whole genome shotgun (WGS) entry which is preliminary data.</text>
</comment>
<protein>
    <recommendedName>
        <fullName evidence="2">F-box domain-containing protein</fullName>
    </recommendedName>
</protein>
<feature type="compositionally biased region" description="Basic residues" evidence="1">
    <location>
        <begin position="1"/>
        <end position="20"/>
    </location>
</feature>
<gene>
    <name evidence="3" type="ORF">PRZ48_014950</name>
</gene>